<protein>
    <recommendedName>
        <fullName evidence="1">FAD-binding domain-containing protein</fullName>
    </recommendedName>
</protein>
<dbReference type="PANTHER" id="PTHR47469:SF2">
    <property type="entry name" value="OS06G0597600 PROTEIN"/>
    <property type="match status" value="1"/>
</dbReference>
<dbReference type="Gene3D" id="3.50.50.60">
    <property type="entry name" value="FAD/NAD(P)-binding domain"/>
    <property type="match status" value="1"/>
</dbReference>
<dbReference type="PANTHER" id="PTHR47469">
    <property type="entry name" value="MONOOXYGENASE-LIKE"/>
    <property type="match status" value="1"/>
</dbReference>
<dbReference type="GO" id="GO:0071949">
    <property type="term" value="F:FAD binding"/>
    <property type="evidence" value="ECO:0007669"/>
    <property type="project" value="InterPro"/>
</dbReference>
<dbReference type="Proteomes" id="UP001419268">
    <property type="component" value="Unassembled WGS sequence"/>
</dbReference>
<feature type="domain" description="FAD-binding" evidence="1">
    <location>
        <begin position="7"/>
        <end position="368"/>
    </location>
</feature>
<dbReference type="AlphaFoldDB" id="A0AAP0KDW4"/>
<evidence type="ECO:0000313" key="2">
    <source>
        <dbReference type="EMBL" id="KAK9149744.1"/>
    </source>
</evidence>
<name>A0AAP0KDW4_9MAGN</name>
<comment type="caution">
    <text evidence="2">The sequence shown here is derived from an EMBL/GenBank/DDBJ whole genome shotgun (WGS) entry which is preliminary data.</text>
</comment>
<dbReference type="PROSITE" id="PS51257">
    <property type="entry name" value="PROKAR_LIPOPROTEIN"/>
    <property type="match status" value="1"/>
</dbReference>
<dbReference type="InterPro" id="IPR002938">
    <property type="entry name" value="FAD-bd"/>
</dbReference>
<evidence type="ECO:0000259" key="1">
    <source>
        <dbReference type="Pfam" id="PF01494"/>
    </source>
</evidence>
<proteinExistence type="predicted"/>
<dbReference type="PRINTS" id="PR00420">
    <property type="entry name" value="RNGMNOXGNASE"/>
</dbReference>
<dbReference type="SUPFAM" id="SSF54373">
    <property type="entry name" value="FAD-linked reductases, C-terminal domain"/>
    <property type="match status" value="1"/>
</dbReference>
<dbReference type="Pfam" id="PF01494">
    <property type="entry name" value="FAD_binding_3"/>
    <property type="match status" value="1"/>
</dbReference>
<gene>
    <name evidence="2" type="ORF">Scep_008501</name>
</gene>
<reference evidence="2 3" key="1">
    <citation type="submission" date="2024-01" db="EMBL/GenBank/DDBJ databases">
        <title>Genome assemblies of Stephania.</title>
        <authorList>
            <person name="Yang L."/>
        </authorList>
    </citation>
    <scope>NUCLEOTIDE SEQUENCE [LARGE SCALE GENOMIC DNA]</scope>
    <source>
        <strain evidence="2">JXDWG</strain>
        <tissue evidence="2">Leaf</tissue>
    </source>
</reference>
<accession>A0AAP0KDW4</accession>
<dbReference type="InterPro" id="IPR036188">
    <property type="entry name" value="FAD/NAD-bd_sf"/>
</dbReference>
<dbReference type="SUPFAM" id="SSF51905">
    <property type="entry name" value="FAD/NAD(P)-binding domain"/>
    <property type="match status" value="1"/>
</dbReference>
<sequence length="433" mass="48243">MKKRPKAVVVGGSIAGIACAHSLLSADWDVVLIEKSRSPPTACPTGAGVGLDPQSSNFINTWLHSHNTHSITLPLSIDQNQLVTDGAKRSRTVSRDEEFNFRAAYWADLHALLYSALPSNVVVLWGHFFLSFSVSDDMGASVSVKARVLKTGEIVDMVGDLLVGADGCLSSIRQHLVPNLKLRYSGYAAWRGVLDFSMNEESDTIVGLRSAYPDLGKCLYFDLGFRGHCALYELKNTRINWIWYVNQPEPDIKGNSVTMKVSTEMIEQMHKEAEETWVPELVRVMKETSEPFVNVIYDCDPLEQVVWDNVVLVGDAAHPTTPHGLRSTNMSILDAAVLGQCLNKCTTLENLGLALKEYEMIRLPVTSRQVLHSRRLGRIKQGLDRDDPEPFNPFEASMEDCQVLQQKSMPFFMGAPTSDDQCGFCERVELYEI</sequence>
<dbReference type="EMBL" id="JBBNAG010000003">
    <property type="protein sequence ID" value="KAK9149744.1"/>
    <property type="molecule type" value="Genomic_DNA"/>
</dbReference>
<evidence type="ECO:0000313" key="3">
    <source>
        <dbReference type="Proteomes" id="UP001419268"/>
    </source>
</evidence>
<organism evidence="2 3">
    <name type="scientific">Stephania cephalantha</name>
    <dbReference type="NCBI Taxonomy" id="152367"/>
    <lineage>
        <taxon>Eukaryota</taxon>
        <taxon>Viridiplantae</taxon>
        <taxon>Streptophyta</taxon>
        <taxon>Embryophyta</taxon>
        <taxon>Tracheophyta</taxon>
        <taxon>Spermatophyta</taxon>
        <taxon>Magnoliopsida</taxon>
        <taxon>Ranunculales</taxon>
        <taxon>Menispermaceae</taxon>
        <taxon>Menispermoideae</taxon>
        <taxon>Cissampelideae</taxon>
        <taxon>Stephania</taxon>
    </lineage>
</organism>
<keyword evidence="3" id="KW-1185">Reference proteome</keyword>
<dbReference type="InterPro" id="IPR053212">
    <property type="entry name" value="DHP_3-monooxygenase"/>
</dbReference>